<keyword evidence="3 9" id="KW-0808">Transferase</keyword>
<dbReference type="InterPro" id="IPR029044">
    <property type="entry name" value="Nucleotide-diphossugar_trans"/>
</dbReference>
<dbReference type="InterPro" id="IPR001173">
    <property type="entry name" value="Glyco_trans_2-like"/>
</dbReference>
<gene>
    <name evidence="9" type="ORF">CFR77_10460</name>
</gene>
<evidence type="ECO:0000256" key="3">
    <source>
        <dbReference type="ARBA" id="ARBA00022679"/>
    </source>
</evidence>
<dbReference type="GO" id="GO:0016757">
    <property type="term" value="F:glycosyltransferase activity"/>
    <property type="evidence" value="ECO:0007669"/>
    <property type="project" value="UniProtKB-KW"/>
</dbReference>
<evidence type="ECO:0000259" key="8">
    <source>
        <dbReference type="Pfam" id="PF00535"/>
    </source>
</evidence>
<name>A0A318QTN8_9PROT</name>
<dbReference type="AlphaFoldDB" id="A0A318QTN8"/>
<feature type="transmembrane region" description="Helical" evidence="7">
    <location>
        <begin position="273"/>
        <end position="299"/>
    </location>
</feature>
<comment type="subcellular location">
    <subcellularLocation>
        <location evidence="1">Membrane</location>
        <topology evidence="1">Multi-pass membrane protein</topology>
    </subcellularLocation>
</comment>
<dbReference type="InterPro" id="IPR050256">
    <property type="entry name" value="Glycosyltransferase_2"/>
</dbReference>
<dbReference type="Proteomes" id="UP000247814">
    <property type="component" value="Unassembled WGS sequence"/>
</dbReference>
<dbReference type="SUPFAM" id="SSF53448">
    <property type="entry name" value="Nucleotide-diphospho-sugar transferases"/>
    <property type="match status" value="1"/>
</dbReference>
<evidence type="ECO:0000256" key="2">
    <source>
        <dbReference type="ARBA" id="ARBA00022676"/>
    </source>
</evidence>
<feature type="domain" description="Glycosyltransferase 2-like" evidence="8">
    <location>
        <begin position="13"/>
        <end position="177"/>
    </location>
</feature>
<evidence type="ECO:0000256" key="7">
    <source>
        <dbReference type="SAM" id="Phobius"/>
    </source>
</evidence>
<dbReference type="CDD" id="cd04187">
    <property type="entry name" value="DPM1_like_bac"/>
    <property type="match status" value="1"/>
</dbReference>
<dbReference type="EMBL" id="NKUA01000013">
    <property type="protein sequence ID" value="PYD78489.1"/>
    <property type="molecule type" value="Genomic_DNA"/>
</dbReference>
<keyword evidence="5 7" id="KW-1133">Transmembrane helix</keyword>
<evidence type="ECO:0000256" key="5">
    <source>
        <dbReference type="ARBA" id="ARBA00022989"/>
    </source>
</evidence>
<dbReference type="GO" id="GO:0005886">
    <property type="term" value="C:plasma membrane"/>
    <property type="evidence" value="ECO:0007669"/>
    <property type="project" value="TreeGrafter"/>
</dbReference>
<dbReference type="RefSeq" id="WP_110569511.1">
    <property type="nucleotide sequence ID" value="NZ_CP137147.1"/>
</dbReference>
<proteinExistence type="predicted"/>
<evidence type="ECO:0000256" key="1">
    <source>
        <dbReference type="ARBA" id="ARBA00004141"/>
    </source>
</evidence>
<keyword evidence="4 7" id="KW-0812">Transmembrane</keyword>
<evidence type="ECO:0000256" key="4">
    <source>
        <dbReference type="ARBA" id="ARBA00022692"/>
    </source>
</evidence>
<keyword evidence="10" id="KW-1185">Reference proteome</keyword>
<dbReference type="Pfam" id="PF00535">
    <property type="entry name" value="Glycos_transf_2"/>
    <property type="match status" value="1"/>
</dbReference>
<keyword evidence="6 7" id="KW-0472">Membrane</keyword>
<dbReference type="PANTHER" id="PTHR48090:SF1">
    <property type="entry name" value="PROPHAGE BACTOPRENOL GLUCOSYL TRANSFERASE HOMOLOG"/>
    <property type="match status" value="1"/>
</dbReference>
<dbReference type="PANTHER" id="PTHR48090">
    <property type="entry name" value="UNDECAPRENYL-PHOSPHATE 4-DEOXY-4-FORMAMIDO-L-ARABINOSE TRANSFERASE-RELATED"/>
    <property type="match status" value="1"/>
</dbReference>
<organism evidence="9 10">
    <name type="scientific">Komagataeibacter sucrofermentans</name>
    <dbReference type="NCBI Taxonomy" id="1053551"/>
    <lineage>
        <taxon>Bacteria</taxon>
        <taxon>Pseudomonadati</taxon>
        <taxon>Pseudomonadota</taxon>
        <taxon>Alphaproteobacteria</taxon>
        <taxon>Acetobacterales</taxon>
        <taxon>Acetobacteraceae</taxon>
        <taxon>Komagataeibacter</taxon>
    </lineage>
</organism>
<evidence type="ECO:0000313" key="9">
    <source>
        <dbReference type="EMBL" id="PYD78489.1"/>
    </source>
</evidence>
<sequence length="329" mass="36597">MNLNPNSVPRLAIVIPCYNETEVFPFCLREMGEYLNDMIRRNLVRAESYILFVDDGSRDDTWQQISAAAKEHSFVRGLKLSCNKGHQAALLAGLANATQADAIVSIDADLQDDINAIGKMVQSYMAGHEVVYGVRASRQTDTAFKRTTAELFYRMMTVMGVKQVFNHADFRLLSQRACAALLEYHERNIYIRGLVPLVGFPAEEVYYDRKERMAGVSKYPLRKMLALAMEGITSMTVSPLRLITFVGAAIGAISVLLFLGIMAYWVLKGCVSGWAFVIVALFAATGIQMLSLGIVGEYVGKIYLETKERPRYHIEEKEGFPAGNPSVPA</sequence>
<reference evidence="9 10" key="1">
    <citation type="submission" date="2017-07" db="EMBL/GenBank/DDBJ databases">
        <title>A draft genome sequence of Komagataeibacter sucrofermentans LMG 18788.</title>
        <authorList>
            <person name="Skraban J."/>
            <person name="Cleenwerck I."/>
            <person name="Vandamme P."/>
            <person name="Trcek J."/>
        </authorList>
    </citation>
    <scope>NUCLEOTIDE SEQUENCE [LARGE SCALE GENOMIC DNA]</scope>
    <source>
        <strain evidence="9 10">LMG 18788</strain>
    </source>
</reference>
<dbReference type="Gene3D" id="3.90.550.10">
    <property type="entry name" value="Spore Coat Polysaccharide Biosynthesis Protein SpsA, Chain A"/>
    <property type="match status" value="1"/>
</dbReference>
<keyword evidence="2" id="KW-0328">Glycosyltransferase</keyword>
<feature type="transmembrane region" description="Helical" evidence="7">
    <location>
        <begin position="242"/>
        <end position="267"/>
    </location>
</feature>
<protein>
    <submittedName>
        <fullName evidence="9">Glycosyltransferase</fullName>
    </submittedName>
</protein>
<evidence type="ECO:0000256" key="6">
    <source>
        <dbReference type="ARBA" id="ARBA00023136"/>
    </source>
</evidence>
<accession>A0A318QTN8</accession>
<evidence type="ECO:0000313" key="10">
    <source>
        <dbReference type="Proteomes" id="UP000247814"/>
    </source>
</evidence>
<dbReference type="OrthoDB" id="9807795at2"/>
<comment type="caution">
    <text evidence="9">The sequence shown here is derived from an EMBL/GenBank/DDBJ whole genome shotgun (WGS) entry which is preliminary data.</text>
</comment>